<comment type="subcellular location">
    <subcellularLocation>
        <location evidence="1">Virion</location>
    </subcellularLocation>
</comment>
<dbReference type="NCBIfam" id="TIGR01554">
    <property type="entry name" value="major_cap_HK97"/>
    <property type="match status" value="1"/>
</dbReference>
<reference evidence="4 5" key="1">
    <citation type="submission" date="2019-12" db="EMBL/GenBank/DDBJ databases">
        <title>Maritimibacter sp. nov. sp. isolated from sea sand.</title>
        <authorList>
            <person name="Kim J."/>
            <person name="Jeong S.E."/>
            <person name="Jung H.S."/>
            <person name="Jeon C.O."/>
        </authorList>
    </citation>
    <scope>NUCLEOTIDE SEQUENCE [LARGE SCALE GENOMIC DNA]</scope>
    <source>
        <strain evidence="4 5">DP07</strain>
    </source>
</reference>
<sequence>MSKIKELRERQARILENARAKRDEVTDETPEERAAEIDREFDRMMADYDKLGSEIERELKLQRAQAELEEVDERRRPSYEGEQRGGEQPEGIDYREAFQEYLRAQGNVGAMSAEARSVLERGYQKVDVDKEKRAQTTTAAAGGYSIPETMLQRVVETMAAFGPMYDDNGPFTVIPTDGGNPMPFPTVDDTAGTAVAHTEGATLTDDGGSDVTFGEKVLNAYAFDTEWLRVSKELADDSFLALERFIGKLLGKRLARLANAKLTTGSGSSDVEGIAAAAVAGKVAAANNAITYDEILDLEHSVNRAYRTNNPSVGYMLSDQTALAVRKLKDGDGNYLWQAGNVQAGIPATINGRPYWINDDMADLTSGVSSKVMLFGDMSNFYVRKVGQPLIGAIQDKDFWPGFGIAGYIRFDGALADTAAVKALALAAA</sequence>
<gene>
    <name evidence="4" type="ORF">GQE99_14510</name>
</gene>
<proteinExistence type="predicted"/>
<dbReference type="InterPro" id="IPR024455">
    <property type="entry name" value="Phage_capsid"/>
</dbReference>
<dbReference type="Proteomes" id="UP000467322">
    <property type="component" value="Unassembled WGS sequence"/>
</dbReference>
<comment type="caution">
    <text evidence="4">The sequence shown here is derived from an EMBL/GenBank/DDBJ whole genome shotgun (WGS) entry which is preliminary data.</text>
</comment>
<organism evidence="4 5">
    <name type="scientific">Maritimibacter harenae</name>
    <dbReference type="NCBI Taxonomy" id="2606218"/>
    <lineage>
        <taxon>Bacteria</taxon>
        <taxon>Pseudomonadati</taxon>
        <taxon>Pseudomonadota</taxon>
        <taxon>Alphaproteobacteria</taxon>
        <taxon>Rhodobacterales</taxon>
        <taxon>Roseobacteraceae</taxon>
        <taxon>Maritimibacter</taxon>
    </lineage>
</organism>
<feature type="compositionally biased region" description="Basic and acidic residues" evidence="2">
    <location>
        <begin position="15"/>
        <end position="24"/>
    </location>
</feature>
<evidence type="ECO:0000313" key="5">
    <source>
        <dbReference type="Proteomes" id="UP000467322"/>
    </source>
</evidence>
<dbReference type="EMBL" id="WTUX01000017">
    <property type="protein sequence ID" value="MZR14232.1"/>
    <property type="molecule type" value="Genomic_DNA"/>
</dbReference>
<dbReference type="AlphaFoldDB" id="A0A845M4T7"/>
<evidence type="ECO:0000256" key="1">
    <source>
        <dbReference type="ARBA" id="ARBA00004328"/>
    </source>
</evidence>
<dbReference type="InterPro" id="IPR054612">
    <property type="entry name" value="Phage_capsid-like_C"/>
</dbReference>
<feature type="region of interest" description="Disordered" evidence="2">
    <location>
        <begin position="15"/>
        <end position="35"/>
    </location>
</feature>
<evidence type="ECO:0000313" key="4">
    <source>
        <dbReference type="EMBL" id="MZR14232.1"/>
    </source>
</evidence>
<keyword evidence="5" id="KW-1185">Reference proteome</keyword>
<feature type="compositionally biased region" description="Basic and acidic residues" evidence="2">
    <location>
        <begin position="72"/>
        <end position="91"/>
    </location>
</feature>
<dbReference type="Pfam" id="PF05065">
    <property type="entry name" value="Phage_capsid"/>
    <property type="match status" value="1"/>
</dbReference>
<evidence type="ECO:0000259" key="3">
    <source>
        <dbReference type="Pfam" id="PF05065"/>
    </source>
</evidence>
<dbReference type="Gene3D" id="3.30.2320.10">
    <property type="entry name" value="hypothetical protein PF0899 domain"/>
    <property type="match status" value="1"/>
</dbReference>
<feature type="domain" description="Phage capsid-like C-terminal" evidence="3">
    <location>
        <begin position="142"/>
        <end position="424"/>
    </location>
</feature>
<dbReference type="RefSeq" id="WP_161352344.1">
    <property type="nucleotide sequence ID" value="NZ_WTUX01000017.1"/>
</dbReference>
<feature type="region of interest" description="Disordered" evidence="2">
    <location>
        <begin position="64"/>
        <end position="91"/>
    </location>
</feature>
<protein>
    <submittedName>
        <fullName evidence="4">Phage major capsid protein</fullName>
    </submittedName>
</protein>
<name>A0A845M4T7_9RHOB</name>
<dbReference type="SUPFAM" id="SSF56563">
    <property type="entry name" value="Major capsid protein gp5"/>
    <property type="match status" value="1"/>
</dbReference>
<accession>A0A845M4T7</accession>
<evidence type="ECO:0000256" key="2">
    <source>
        <dbReference type="SAM" id="MobiDB-lite"/>
    </source>
</evidence>